<evidence type="ECO:0000313" key="2">
    <source>
        <dbReference type="EMBL" id="MCP2331782.1"/>
    </source>
</evidence>
<comment type="caution">
    <text evidence="2">The sequence shown here is derived from an EMBL/GenBank/DDBJ whole genome shotgun (WGS) entry which is preliminary data.</text>
</comment>
<evidence type="ECO:0000256" key="1">
    <source>
        <dbReference type="SAM" id="MobiDB-lite"/>
    </source>
</evidence>
<reference evidence="2 3" key="1">
    <citation type="submission" date="2022-06" db="EMBL/GenBank/DDBJ databases">
        <title>Genomic Encyclopedia of Type Strains, Phase I: the one thousand microbial genomes (KMG-I) project.</title>
        <authorList>
            <person name="Kyrpides N."/>
        </authorList>
    </citation>
    <scope>NUCLEOTIDE SEQUENCE [LARGE SCALE GENOMIC DNA]</scope>
    <source>
        <strain evidence="2 3">DSM 43889</strain>
    </source>
</reference>
<keyword evidence="3" id="KW-1185">Reference proteome</keyword>
<feature type="compositionally biased region" description="Basic and acidic residues" evidence="1">
    <location>
        <begin position="1"/>
        <end position="18"/>
    </location>
</feature>
<accession>A0ABT1JH35</accession>
<dbReference type="EMBL" id="AUBJ02000001">
    <property type="protein sequence ID" value="MCP2331782.1"/>
    <property type="molecule type" value="Genomic_DNA"/>
</dbReference>
<sequence>MAASHDQPDLSDTDRDRAVLPARPSAPLALPPETTNTSSEEPVTDADQPRNRAERRRSAKNPTERAQRGGQAMTRQPRRFEAANPRQHAFRRRG</sequence>
<name>A0ABT1JH35_ACTCY</name>
<organism evidence="2 3">
    <name type="scientific">Actinoalloteichus caeruleus DSM 43889</name>
    <dbReference type="NCBI Taxonomy" id="1120930"/>
    <lineage>
        <taxon>Bacteria</taxon>
        <taxon>Bacillati</taxon>
        <taxon>Actinomycetota</taxon>
        <taxon>Actinomycetes</taxon>
        <taxon>Pseudonocardiales</taxon>
        <taxon>Pseudonocardiaceae</taxon>
        <taxon>Actinoalloteichus</taxon>
        <taxon>Actinoalloteichus cyanogriseus</taxon>
    </lineage>
</organism>
<feature type="region of interest" description="Disordered" evidence="1">
    <location>
        <begin position="1"/>
        <end position="94"/>
    </location>
</feature>
<protein>
    <submittedName>
        <fullName evidence="2">Uncharacterized protein</fullName>
    </submittedName>
</protein>
<gene>
    <name evidence="2" type="ORF">G443_002052</name>
</gene>
<dbReference type="Proteomes" id="UP000791080">
    <property type="component" value="Unassembled WGS sequence"/>
</dbReference>
<proteinExistence type="predicted"/>
<evidence type="ECO:0000313" key="3">
    <source>
        <dbReference type="Proteomes" id="UP000791080"/>
    </source>
</evidence>
<feature type="compositionally biased region" description="Low complexity" evidence="1">
    <location>
        <begin position="20"/>
        <end position="32"/>
    </location>
</feature>
<dbReference type="RefSeq" id="WP_030103911.1">
    <property type="nucleotide sequence ID" value="NZ_AUBJ02000001.1"/>
</dbReference>